<dbReference type="GO" id="GO:0071513">
    <property type="term" value="C:phosphopantothenoylcysteine decarboxylase complex"/>
    <property type="evidence" value="ECO:0007669"/>
    <property type="project" value="TreeGrafter"/>
</dbReference>
<accession>A0A930PXL8</accession>
<evidence type="ECO:0000259" key="4">
    <source>
        <dbReference type="Pfam" id="PF02441"/>
    </source>
</evidence>
<dbReference type="EC" id="4.1.1.36" evidence="3"/>
<dbReference type="PANTHER" id="PTHR14359">
    <property type="entry name" value="HOMO-OLIGOMERIC FLAVIN CONTAINING CYS DECARBOXYLASE FAMILY"/>
    <property type="match status" value="1"/>
</dbReference>
<feature type="domain" description="DNA/pantothenate metabolism flavoprotein C-terminal" evidence="5">
    <location>
        <begin position="235"/>
        <end position="461"/>
    </location>
</feature>
<dbReference type="Gene3D" id="3.40.50.10300">
    <property type="entry name" value="CoaB-like"/>
    <property type="match status" value="1"/>
</dbReference>
<comment type="catalytic activity">
    <reaction evidence="3">
        <text>(R)-4'-phosphopantothenate + L-cysteine + CTP = N-[(R)-4-phosphopantothenoyl]-L-cysteine + CMP + diphosphate + H(+)</text>
        <dbReference type="Rhea" id="RHEA:19397"/>
        <dbReference type="ChEBI" id="CHEBI:10986"/>
        <dbReference type="ChEBI" id="CHEBI:15378"/>
        <dbReference type="ChEBI" id="CHEBI:33019"/>
        <dbReference type="ChEBI" id="CHEBI:35235"/>
        <dbReference type="ChEBI" id="CHEBI:37563"/>
        <dbReference type="ChEBI" id="CHEBI:59458"/>
        <dbReference type="ChEBI" id="CHEBI:60377"/>
        <dbReference type="EC" id="6.3.2.5"/>
    </reaction>
</comment>
<comment type="pathway">
    <text evidence="3">Cofactor biosynthesis; coenzyme A biosynthesis; CoA from (R)-pantothenate: step 2/5.</text>
</comment>
<dbReference type="GO" id="GO:0015937">
    <property type="term" value="P:coenzyme A biosynthetic process"/>
    <property type="evidence" value="ECO:0007669"/>
    <property type="project" value="UniProtKB-UniRule"/>
</dbReference>
<protein>
    <recommendedName>
        <fullName evidence="3">Coenzyme A biosynthesis bifunctional protein CoaBC</fullName>
    </recommendedName>
    <alternativeName>
        <fullName evidence="3">DNA/pantothenate metabolism flavoprotein</fullName>
    </alternativeName>
    <alternativeName>
        <fullName evidence="3">Phosphopantothenoylcysteine synthetase/decarboxylase</fullName>
        <shortName evidence="3">PPCS-PPCDC</shortName>
    </alternativeName>
    <domain>
        <recommendedName>
            <fullName evidence="3">Phosphopantothenoylcysteine decarboxylase</fullName>
            <shortName evidence="3">PPC decarboxylase</shortName>
            <shortName evidence="3">PPC-DC</shortName>
            <ecNumber evidence="3">4.1.1.36</ecNumber>
        </recommendedName>
        <alternativeName>
            <fullName evidence="3">CoaC</fullName>
        </alternativeName>
    </domain>
    <domain>
        <recommendedName>
            <fullName evidence="3">Phosphopantothenate--cysteine ligase</fullName>
            <ecNumber evidence="3">6.3.2.5</ecNumber>
        </recommendedName>
        <alternativeName>
            <fullName evidence="3">CoaB</fullName>
        </alternativeName>
        <alternativeName>
            <fullName evidence="3">Phosphopantothenoylcysteine synthetase</fullName>
            <shortName evidence="3">PPC synthetase</shortName>
            <shortName evidence="3">PPC-S</shortName>
        </alternativeName>
    </domain>
</protein>
<evidence type="ECO:0000313" key="7">
    <source>
        <dbReference type="Proteomes" id="UP000756427"/>
    </source>
</evidence>
<feature type="binding site" evidence="3">
    <location>
        <position position="386"/>
    </location>
    <ligand>
        <name>CTP</name>
        <dbReference type="ChEBI" id="CHEBI:37563"/>
    </ligand>
</feature>
<feature type="binding site" evidence="3">
    <location>
        <begin position="357"/>
        <end position="360"/>
    </location>
    <ligand>
        <name>CTP</name>
        <dbReference type="ChEBI" id="CHEBI:37563"/>
    </ligand>
</feature>
<gene>
    <name evidence="3" type="primary">coaBC</name>
    <name evidence="6" type="ORF">HXO64_03390</name>
</gene>
<keyword evidence="3" id="KW-0288">FMN</keyword>
<keyword evidence="1 3" id="KW-0210">Decarboxylase</keyword>
<dbReference type="InterPro" id="IPR035929">
    <property type="entry name" value="CoaB-like_sf"/>
</dbReference>
<keyword evidence="3" id="KW-0460">Magnesium</keyword>
<organism evidence="6 7">
    <name type="scientific">Rothia mucilaginosa</name>
    <dbReference type="NCBI Taxonomy" id="43675"/>
    <lineage>
        <taxon>Bacteria</taxon>
        <taxon>Bacillati</taxon>
        <taxon>Actinomycetota</taxon>
        <taxon>Actinomycetes</taxon>
        <taxon>Micrococcales</taxon>
        <taxon>Micrococcaceae</taxon>
        <taxon>Rothia</taxon>
    </lineage>
</organism>
<dbReference type="SUPFAM" id="SSF52507">
    <property type="entry name" value="Homo-oligomeric flavin-containing Cys decarboxylases, HFCD"/>
    <property type="match status" value="1"/>
</dbReference>
<dbReference type="GO" id="GO:0004633">
    <property type="term" value="F:phosphopantothenoylcysteine decarboxylase activity"/>
    <property type="evidence" value="ECO:0007669"/>
    <property type="project" value="UniProtKB-UniRule"/>
</dbReference>
<dbReference type="InterPro" id="IPR003382">
    <property type="entry name" value="Flavoprotein"/>
</dbReference>
<dbReference type="RefSeq" id="WP_303975526.1">
    <property type="nucleotide sequence ID" value="NZ_JABZXR010000010.1"/>
</dbReference>
<keyword evidence="3" id="KW-0511">Multifunctional enzyme</keyword>
<comment type="cofactor">
    <cofactor evidence="3">
        <name>Mg(2+)</name>
        <dbReference type="ChEBI" id="CHEBI:18420"/>
    </cofactor>
</comment>
<comment type="caution">
    <text evidence="3">Lacks conserved residue(s) required for the propagation of feature annotation.</text>
</comment>
<dbReference type="GO" id="GO:0010181">
    <property type="term" value="F:FMN binding"/>
    <property type="evidence" value="ECO:0007669"/>
    <property type="project" value="UniProtKB-UniRule"/>
</dbReference>
<comment type="function">
    <text evidence="3">Catalyzes two sequential steps in the biosynthesis of coenzyme A. In the first step cysteine is conjugated to 4'-phosphopantothenate to form 4-phosphopantothenoylcysteine. In the second step the latter compound is decarboxylated to form 4'-phosphopantotheine.</text>
</comment>
<dbReference type="EMBL" id="JABZXR010000010">
    <property type="protein sequence ID" value="MBF1663579.1"/>
    <property type="molecule type" value="Genomic_DNA"/>
</dbReference>
<dbReference type="GO" id="GO:0004632">
    <property type="term" value="F:phosphopantothenate--cysteine ligase activity"/>
    <property type="evidence" value="ECO:0007669"/>
    <property type="project" value="UniProtKB-UniRule"/>
</dbReference>
<dbReference type="Pfam" id="PF04127">
    <property type="entry name" value="DFP"/>
    <property type="match status" value="1"/>
</dbReference>
<keyword evidence="3" id="KW-0436">Ligase</keyword>
<dbReference type="SUPFAM" id="SSF102645">
    <property type="entry name" value="CoaB-like"/>
    <property type="match status" value="1"/>
</dbReference>
<proteinExistence type="inferred from homology"/>
<feature type="region of interest" description="Phosphopantothenoylcysteine decarboxylase" evidence="3">
    <location>
        <begin position="1"/>
        <end position="239"/>
    </location>
</feature>
<feature type="binding site" evidence="3">
    <location>
        <position position="328"/>
    </location>
    <ligand>
        <name>CTP</name>
        <dbReference type="ChEBI" id="CHEBI:37563"/>
    </ligand>
</feature>
<dbReference type="Proteomes" id="UP000756427">
    <property type="component" value="Unassembled WGS sequence"/>
</dbReference>
<sequence>MRIIVGIGGGIAAYKAAMLLRLFAKNGDEVIAMPTPNATKFVGVPTLEALSGNPVSTDVFDRVPEVNHVRQAEKADAVVIAPATADLLARLAAGRADDLLSSTVLTTHAPVILAPAMHTQMWEHPATQANVQTLRSWGYHVIEPAIGRLTGPDSGPGRMPEPEDIFAVALDVIARFPKGQVHPVYTPGYAPTEPLYTGTEQERMAAARQATLTSALLGQVEPSQAGASSSLGSPLSGRLVVITAGGTREALDPVRFLGNRSTGKQGVALAEAARDLGATVHLIGANLEVPAPEGVQVTRVVSALELREATLEASAAADVLIMSAAVADFRPAEFAEFKIKKSADSEDAPVIQLVRNPDILREVVVRRQQAREAGDSVLGPKLIVGFAAETGSAEKTPLELGREKLQRKGTDFLAVNAVGVNRGFGTDDNTITLLSTLVDEAPVFSGSKKELSVRLLEHVAAFLPELSA</sequence>
<dbReference type="Gene3D" id="3.40.50.1950">
    <property type="entry name" value="Flavin prenyltransferase-like"/>
    <property type="match status" value="1"/>
</dbReference>
<dbReference type="InterPro" id="IPR036551">
    <property type="entry name" value="Flavin_trans-like"/>
</dbReference>
<comment type="catalytic activity">
    <reaction evidence="3">
        <text>N-[(R)-4-phosphopantothenoyl]-L-cysteine + H(+) = (R)-4'-phosphopantetheine + CO2</text>
        <dbReference type="Rhea" id="RHEA:16793"/>
        <dbReference type="ChEBI" id="CHEBI:15378"/>
        <dbReference type="ChEBI" id="CHEBI:16526"/>
        <dbReference type="ChEBI" id="CHEBI:59458"/>
        <dbReference type="ChEBI" id="CHEBI:61723"/>
        <dbReference type="EC" id="4.1.1.36"/>
    </reaction>
</comment>
<evidence type="ECO:0000256" key="3">
    <source>
        <dbReference type="HAMAP-Rule" id="MF_02225"/>
    </source>
</evidence>
<comment type="similarity">
    <text evidence="3">In the C-terminal section; belongs to the PPC synthetase family.</text>
</comment>
<comment type="similarity">
    <text evidence="3">In the N-terminal section; belongs to the HFCD (homo-oligomeric flavin containing Cys decarboxylase) superfamily.</text>
</comment>
<dbReference type="Pfam" id="PF02441">
    <property type="entry name" value="Flavoprotein"/>
    <property type="match status" value="1"/>
</dbReference>
<keyword evidence="2 3" id="KW-0456">Lyase</keyword>
<dbReference type="InterPro" id="IPR007085">
    <property type="entry name" value="DNA/pantothenate-metab_flavo_C"/>
</dbReference>
<dbReference type="AlphaFoldDB" id="A0A930PXL8"/>
<keyword evidence="3" id="KW-0285">Flavoprotein</keyword>
<dbReference type="PANTHER" id="PTHR14359:SF6">
    <property type="entry name" value="PHOSPHOPANTOTHENOYLCYSTEINE DECARBOXYLASE"/>
    <property type="match status" value="1"/>
</dbReference>
<feature type="domain" description="Flavoprotein" evidence="4">
    <location>
        <begin position="1"/>
        <end position="171"/>
    </location>
</feature>
<name>A0A930PXL8_9MICC</name>
<feature type="binding site" evidence="3">
    <location>
        <position position="408"/>
    </location>
    <ligand>
        <name>CTP</name>
        <dbReference type="ChEBI" id="CHEBI:37563"/>
    </ligand>
</feature>
<evidence type="ECO:0000259" key="5">
    <source>
        <dbReference type="Pfam" id="PF04127"/>
    </source>
</evidence>
<dbReference type="HAMAP" id="MF_02225">
    <property type="entry name" value="CoaBC"/>
    <property type="match status" value="1"/>
</dbReference>
<comment type="cofactor">
    <cofactor evidence="3">
        <name>FMN</name>
        <dbReference type="ChEBI" id="CHEBI:58210"/>
    </cofactor>
    <text evidence="3">Binds 1 FMN per subunit.</text>
</comment>
<dbReference type="EC" id="6.3.2.5" evidence="3"/>
<comment type="caution">
    <text evidence="6">The sequence shown here is derived from an EMBL/GenBank/DDBJ whole genome shotgun (WGS) entry which is preliminary data.</text>
</comment>
<evidence type="ECO:0000256" key="1">
    <source>
        <dbReference type="ARBA" id="ARBA00022793"/>
    </source>
</evidence>
<feature type="region of interest" description="Phosphopantothenate--cysteine ligase" evidence="3">
    <location>
        <begin position="240"/>
        <end position="468"/>
    </location>
</feature>
<evidence type="ECO:0000256" key="2">
    <source>
        <dbReference type="ARBA" id="ARBA00023239"/>
    </source>
</evidence>
<dbReference type="InterPro" id="IPR005252">
    <property type="entry name" value="CoaBC"/>
</dbReference>
<dbReference type="GO" id="GO:0015941">
    <property type="term" value="P:pantothenate catabolic process"/>
    <property type="evidence" value="ECO:0007669"/>
    <property type="project" value="InterPro"/>
</dbReference>
<dbReference type="GO" id="GO:0046872">
    <property type="term" value="F:metal ion binding"/>
    <property type="evidence" value="ECO:0007669"/>
    <property type="project" value="UniProtKB-KW"/>
</dbReference>
<evidence type="ECO:0000313" key="6">
    <source>
        <dbReference type="EMBL" id="MBF1663579.1"/>
    </source>
</evidence>
<feature type="binding site" evidence="3">
    <location>
        <position position="338"/>
    </location>
    <ligand>
        <name>CTP</name>
        <dbReference type="ChEBI" id="CHEBI:37563"/>
    </ligand>
</feature>
<reference evidence="6" key="1">
    <citation type="submission" date="2020-04" db="EMBL/GenBank/DDBJ databases">
        <title>Deep metagenomics examines the oral microbiome during advanced dental caries in children, revealing novel taxa and co-occurrences with host molecules.</title>
        <authorList>
            <person name="Baker J.L."/>
            <person name="Morton J.T."/>
            <person name="Dinis M."/>
            <person name="Alvarez R."/>
            <person name="Tran N.C."/>
            <person name="Knight R."/>
            <person name="Edlund A."/>
        </authorList>
    </citation>
    <scope>NUCLEOTIDE SEQUENCE</scope>
    <source>
        <strain evidence="6">JCVI_44_bin.2</strain>
    </source>
</reference>
<feature type="binding site" evidence="3">
    <location>
        <position position="404"/>
    </location>
    <ligand>
        <name>CTP</name>
        <dbReference type="ChEBI" id="CHEBI:37563"/>
    </ligand>
</feature>
<comment type="pathway">
    <text evidence="3">Cofactor biosynthesis; coenzyme A biosynthesis; CoA from (R)-pantothenate: step 3/5.</text>
</comment>
<keyword evidence="3" id="KW-0479">Metal-binding</keyword>